<dbReference type="AlphaFoldDB" id="A0A4Q0YR95"/>
<comment type="caution">
    <text evidence="1">The sequence shown here is derived from an EMBL/GenBank/DDBJ whole genome shotgun (WGS) entry which is preliminary data.</text>
</comment>
<dbReference type="Pfam" id="PF15575">
    <property type="entry name" value="Imm49"/>
    <property type="match status" value="1"/>
</dbReference>
<sequence length="206" mass="23724">MTHRRNAVPQDAVFPFCYGEREFKLSGHKGKLPIEAPDWFHSIALTIVARRFEDLNDLMAIEENGLLEYRSKQTKLAMDLCLHCLGLKPSAEPSELLDTFLAEIESNQKIQEKKELALGGLTITLGFFDVMRAIHAKDETDYRQAIYKAVEMHKEWFTHDEDFSGRIIGYISLPLLAAAKYAYSKYGFNIDFESPYLPTYIFMDQK</sequence>
<protein>
    <submittedName>
        <fullName evidence="1">Uncharacterized protein</fullName>
    </submittedName>
</protein>
<gene>
    <name evidence="1" type="ORF">CS022_09030</name>
</gene>
<keyword evidence="2" id="KW-1185">Reference proteome</keyword>
<proteinExistence type="predicted"/>
<accession>A0A4Q0YR95</accession>
<dbReference type="InterPro" id="IPR029074">
    <property type="entry name" value="Imm49"/>
</dbReference>
<reference evidence="1 2" key="1">
    <citation type="submission" date="2017-10" db="EMBL/GenBank/DDBJ databases">
        <title>Nyctiphanis sp. nov., isolated from the stomach of the euphausiid Nyctiphanes simplex (Hansen, 1911) in the Gulf of California.</title>
        <authorList>
            <person name="Gomez-Gil B."/>
            <person name="Aguilar-Mendez M."/>
            <person name="Lopez-Cortes A."/>
            <person name="Gomez-Gutierrez J."/>
            <person name="Roque A."/>
            <person name="Lang E."/>
            <person name="Gonzalez-Castillo A."/>
        </authorList>
    </citation>
    <scope>NUCLEOTIDE SEQUENCE [LARGE SCALE GENOMIC DNA]</scope>
    <source>
        <strain evidence="1 2">CAIM 600</strain>
    </source>
</reference>
<dbReference type="EMBL" id="PEIB01000008">
    <property type="protein sequence ID" value="RXJ73622.1"/>
    <property type="molecule type" value="Genomic_DNA"/>
</dbReference>
<evidence type="ECO:0000313" key="1">
    <source>
        <dbReference type="EMBL" id="RXJ73622.1"/>
    </source>
</evidence>
<organism evidence="1 2">
    <name type="scientific">Veronia nyctiphanis</name>
    <dbReference type="NCBI Taxonomy" id="1278244"/>
    <lineage>
        <taxon>Bacteria</taxon>
        <taxon>Pseudomonadati</taxon>
        <taxon>Pseudomonadota</taxon>
        <taxon>Gammaproteobacteria</taxon>
        <taxon>Vibrionales</taxon>
        <taxon>Vibrionaceae</taxon>
        <taxon>Veronia</taxon>
    </lineage>
</organism>
<dbReference type="OrthoDB" id="3476420at2"/>
<dbReference type="Proteomes" id="UP000290287">
    <property type="component" value="Unassembled WGS sequence"/>
</dbReference>
<name>A0A4Q0YR95_9GAMM</name>
<evidence type="ECO:0000313" key="2">
    <source>
        <dbReference type="Proteomes" id="UP000290287"/>
    </source>
</evidence>